<protein>
    <recommendedName>
        <fullName evidence="3">Phosphoribosylpyrophosphate synthetase</fullName>
    </recommendedName>
</protein>
<dbReference type="RefSeq" id="WP_068837712.1">
    <property type="nucleotide sequence ID" value="NZ_BMXC01000002.1"/>
</dbReference>
<name>A0A1I7I2Y7_9BACT</name>
<dbReference type="STRING" id="388950.GCA_001611675_01669"/>
<accession>A0A1I7I2Y7</accession>
<gene>
    <name evidence="1" type="ORF">SAMN04487941_1874</name>
</gene>
<evidence type="ECO:0008006" key="3">
    <source>
        <dbReference type="Google" id="ProtNLM"/>
    </source>
</evidence>
<dbReference type="Proteomes" id="UP000182491">
    <property type="component" value="Unassembled WGS sequence"/>
</dbReference>
<dbReference type="EMBL" id="FPCA01000002">
    <property type="protein sequence ID" value="SFU67298.1"/>
    <property type="molecule type" value="Genomic_DNA"/>
</dbReference>
<keyword evidence="2" id="KW-1185">Reference proteome</keyword>
<reference evidence="2" key="1">
    <citation type="submission" date="2016-10" db="EMBL/GenBank/DDBJ databases">
        <authorList>
            <person name="Varghese N."/>
        </authorList>
    </citation>
    <scope>NUCLEOTIDE SEQUENCE [LARGE SCALE GENOMIC DNA]</scope>
    <source>
        <strain evidence="2">DSM 18820</strain>
    </source>
</reference>
<dbReference type="AlphaFoldDB" id="A0A1I7I2Y7"/>
<sequence length="112" mass="12724">MEDKEEMTSLVTALNKLRKDGYKIDFKVTEDGRLATMDDKESFAPDQVRIVDFYRFEGESNPDDMAILYVLETTTGAKGSISDSYGAYSNENIETFMKKVEDLGMNLDKGKR</sequence>
<organism evidence="1 2">
    <name type="scientific">Pontibacter akesuensis</name>
    <dbReference type="NCBI Taxonomy" id="388950"/>
    <lineage>
        <taxon>Bacteria</taxon>
        <taxon>Pseudomonadati</taxon>
        <taxon>Bacteroidota</taxon>
        <taxon>Cytophagia</taxon>
        <taxon>Cytophagales</taxon>
        <taxon>Hymenobacteraceae</taxon>
        <taxon>Pontibacter</taxon>
    </lineage>
</organism>
<evidence type="ECO:0000313" key="1">
    <source>
        <dbReference type="EMBL" id="SFU67298.1"/>
    </source>
</evidence>
<proteinExistence type="predicted"/>
<evidence type="ECO:0000313" key="2">
    <source>
        <dbReference type="Proteomes" id="UP000182491"/>
    </source>
</evidence>
<dbReference type="OrthoDB" id="8418771at2"/>